<evidence type="ECO:0000256" key="10">
    <source>
        <dbReference type="ARBA" id="ARBA00022823"/>
    </source>
</evidence>
<dbReference type="InterPro" id="IPR001078">
    <property type="entry name" value="2-oxoacid_DH_actylTfrase"/>
</dbReference>
<feature type="domain" description="Lipoyl-binding" evidence="15">
    <location>
        <begin position="120"/>
        <end position="195"/>
    </location>
</feature>
<dbReference type="SUPFAM" id="SSF47005">
    <property type="entry name" value="Peripheral subunit-binding domain of 2-oxo acid dehydrogenase complex"/>
    <property type="match status" value="1"/>
</dbReference>
<evidence type="ECO:0000313" key="18">
    <source>
        <dbReference type="Proteomes" id="UP000035444"/>
    </source>
</evidence>
<dbReference type="Pfam" id="PF00364">
    <property type="entry name" value="Biotin_lipoyl"/>
    <property type="match status" value="2"/>
</dbReference>
<evidence type="ECO:0000256" key="5">
    <source>
        <dbReference type="ARBA" id="ARBA00011666"/>
    </source>
</evidence>
<evidence type="ECO:0000256" key="13">
    <source>
        <dbReference type="RuleBase" id="RU361138"/>
    </source>
</evidence>
<dbReference type="InterPro" id="IPR004167">
    <property type="entry name" value="PSBD"/>
</dbReference>
<dbReference type="Gene3D" id="4.10.320.10">
    <property type="entry name" value="E3-binding domain"/>
    <property type="match status" value="1"/>
</dbReference>
<evidence type="ECO:0000313" key="17">
    <source>
        <dbReference type="EMBL" id="KLN59976.1"/>
    </source>
</evidence>
<dbReference type="GO" id="GO:0033512">
    <property type="term" value="P:L-lysine catabolic process to acetyl-CoA via saccharopine"/>
    <property type="evidence" value="ECO:0007669"/>
    <property type="project" value="UniProtKB-UniRule"/>
</dbReference>
<keyword evidence="11 13" id="KW-0012">Acyltransferase</keyword>
<dbReference type="Pfam" id="PF00198">
    <property type="entry name" value="2-oxoacid_dh"/>
    <property type="match status" value="1"/>
</dbReference>
<comment type="function">
    <text evidence="2 13">E2 component of the 2-oxoglutarate dehydrogenase (OGDH) complex which catalyzes the second step in the conversion of 2-oxoglutarate to succinyl-CoA and CO(2).</text>
</comment>
<keyword evidence="18" id="KW-1185">Reference proteome</keyword>
<evidence type="ECO:0000256" key="1">
    <source>
        <dbReference type="ARBA" id="ARBA00001938"/>
    </source>
</evidence>
<dbReference type="AlphaFoldDB" id="A0A0H2MCR7"/>
<evidence type="ECO:0000256" key="2">
    <source>
        <dbReference type="ARBA" id="ARBA00004052"/>
    </source>
</evidence>
<accession>A0A0H2MCR7</accession>
<feature type="compositionally biased region" description="Polar residues" evidence="14">
    <location>
        <begin position="205"/>
        <end position="220"/>
    </location>
</feature>
<feature type="domain" description="Lipoyl-binding" evidence="15">
    <location>
        <begin position="2"/>
        <end position="77"/>
    </location>
</feature>
<dbReference type="GO" id="GO:0045252">
    <property type="term" value="C:oxoglutarate dehydrogenase complex"/>
    <property type="evidence" value="ECO:0007669"/>
    <property type="project" value="UniProtKB-UniRule"/>
</dbReference>
<dbReference type="InterPro" id="IPR036625">
    <property type="entry name" value="E3-bd_dom_sf"/>
</dbReference>
<comment type="catalytic activity">
    <reaction evidence="12 13">
        <text>N(6)-[(R)-dihydrolipoyl]-L-lysyl-[protein] + succinyl-CoA = N(6)-[(R)-S(8)-succinyldihydrolipoyl]-L-lysyl-[protein] + CoA</text>
        <dbReference type="Rhea" id="RHEA:15213"/>
        <dbReference type="Rhea" id="RHEA-COMP:10475"/>
        <dbReference type="Rhea" id="RHEA-COMP:20092"/>
        <dbReference type="ChEBI" id="CHEBI:57287"/>
        <dbReference type="ChEBI" id="CHEBI:57292"/>
        <dbReference type="ChEBI" id="CHEBI:83100"/>
        <dbReference type="ChEBI" id="CHEBI:83120"/>
        <dbReference type="EC" id="2.3.1.61"/>
    </reaction>
</comment>
<comment type="pathway">
    <text evidence="3 13">Amino-acid degradation; L-lysine degradation via saccharopine pathway; glutaryl-CoA from L-lysine: step 6/6.</text>
</comment>
<evidence type="ECO:0000256" key="11">
    <source>
        <dbReference type="ARBA" id="ARBA00023315"/>
    </source>
</evidence>
<dbReference type="Gene3D" id="3.30.559.10">
    <property type="entry name" value="Chloramphenicol acetyltransferase-like domain"/>
    <property type="match status" value="1"/>
</dbReference>
<dbReference type="PROSITE" id="PS00189">
    <property type="entry name" value="LIPOYL"/>
    <property type="match status" value="2"/>
</dbReference>
<evidence type="ECO:0000256" key="8">
    <source>
        <dbReference type="ARBA" id="ARBA00022532"/>
    </source>
</evidence>
<evidence type="ECO:0000256" key="9">
    <source>
        <dbReference type="ARBA" id="ARBA00022679"/>
    </source>
</evidence>
<dbReference type="PATRIC" id="fig|1489064.4.peg.4307"/>
<comment type="similarity">
    <text evidence="4 13">Belongs to the 2-oxoacid dehydrogenase family.</text>
</comment>
<feature type="compositionally biased region" description="Basic and acidic residues" evidence="14">
    <location>
        <begin position="95"/>
        <end position="110"/>
    </location>
</feature>
<feature type="region of interest" description="Disordered" evidence="14">
    <location>
        <begin position="83"/>
        <end position="122"/>
    </location>
</feature>
<dbReference type="GO" id="GO:0005829">
    <property type="term" value="C:cytosol"/>
    <property type="evidence" value="ECO:0007669"/>
    <property type="project" value="TreeGrafter"/>
</dbReference>
<dbReference type="OrthoDB" id="9805770at2"/>
<protein>
    <recommendedName>
        <fullName evidence="7 13">Dihydrolipoyllysine-residue succinyltransferase component of 2-oxoglutarate dehydrogenase complex</fullName>
        <ecNumber evidence="6 13">2.3.1.61</ecNumber>
    </recommendedName>
    <alternativeName>
        <fullName evidence="13">2-oxoglutarate dehydrogenase complex component E2</fullName>
    </alternativeName>
</protein>
<gene>
    <name evidence="17" type="ORF">WH96_14800</name>
</gene>
<comment type="cofactor">
    <cofactor evidence="1">
        <name>(R)-lipoate</name>
        <dbReference type="ChEBI" id="CHEBI:83088"/>
    </cofactor>
</comment>
<dbReference type="InterPro" id="IPR023213">
    <property type="entry name" value="CAT-like_dom_sf"/>
</dbReference>
<dbReference type="PANTHER" id="PTHR43416:SF5">
    <property type="entry name" value="DIHYDROLIPOYLLYSINE-RESIDUE SUCCINYLTRANSFERASE COMPONENT OF 2-OXOGLUTARATE DEHYDROGENASE COMPLEX, MITOCHONDRIAL"/>
    <property type="match status" value="1"/>
</dbReference>
<dbReference type="InterPro" id="IPR006255">
    <property type="entry name" value="SucB"/>
</dbReference>
<dbReference type="InterPro" id="IPR000089">
    <property type="entry name" value="Biotin_lipoyl"/>
</dbReference>
<comment type="subunit">
    <text evidence="5">Forms a 24-polypeptide structural core with octahedral symmetry. Part of the 2-oxoglutarate dehydrogenase (OGDH) complex composed of E1 (2-oxoglutarate dehydrogenase), E2 (dihydrolipoamide succinyltransferase) and E3 (dihydrolipoamide dehydrogenase); the complex contains multiple copies of the three enzymatic components (E1, E2 and E3).</text>
</comment>
<dbReference type="SUPFAM" id="SSF52777">
    <property type="entry name" value="CoA-dependent acyltransferases"/>
    <property type="match status" value="1"/>
</dbReference>
<dbReference type="Proteomes" id="UP000035444">
    <property type="component" value="Unassembled WGS sequence"/>
</dbReference>
<dbReference type="PROSITE" id="PS50968">
    <property type="entry name" value="BIOTINYL_LIPOYL"/>
    <property type="match status" value="2"/>
</dbReference>
<evidence type="ECO:0000256" key="3">
    <source>
        <dbReference type="ARBA" id="ARBA00005145"/>
    </source>
</evidence>
<dbReference type="UniPathway" id="UPA00868">
    <property type="reaction ID" value="UER00840"/>
</dbReference>
<dbReference type="STRING" id="1489064.WH96_14800"/>
<dbReference type="GO" id="GO:0004149">
    <property type="term" value="F:dihydrolipoyllysine-residue succinyltransferase activity"/>
    <property type="evidence" value="ECO:0007669"/>
    <property type="project" value="UniProtKB-UniRule"/>
</dbReference>
<dbReference type="EC" id="2.3.1.61" evidence="6 13"/>
<name>A0A0H2MCR7_9PROT</name>
<evidence type="ECO:0000256" key="12">
    <source>
        <dbReference type="ARBA" id="ARBA00052761"/>
    </source>
</evidence>
<dbReference type="CDD" id="cd06849">
    <property type="entry name" value="lipoyl_domain"/>
    <property type="match status" value="2"/>
</dbReference>
<dbReference type="GO" id="GO:0006099">
    <property type="term" value="P:tricarboxylic acid cycle"/>
    <property type="evidence" value="ECO:0007669"/>
    <property type="project" value="UniProtKB-UniRule"/>
</dbReference>
<dbReference type="PROSITE" id="PS51826">
    <property type="entry name" value="PSBD"/>
    <property type="match status" value="1"/>
</dbReference>
<evidence type="ECO:0000256" key="6">
    <source>
        <dbReference type="ARBA" id="ARBA00012945"/>
    </source>
</evidence>
<evidence type="ECO:0000256" key="7">
    <source>
        <dbReference type="ARBA" id="ARBA00019511"/>
    </source>
</evidence>
<dbReference type="InterPro" id="IPR011053">
    <property type="entry name" value="Single_hybrid_motif"/>
</dbReference>
<dbReference type="SUPFAM" id="SSF51230">
    <property type="entry name" value="Single hybrid motif"/>
    <property type="match status" value="2"/>
</dbReference>
<keyword evidence="9 13" id="KW-0808">Transferase</keyword>
<feature type="domain" description="Peripheral subunit-binding (PSBD)" evidence="16">
    <location>
        <begin position="263"/>
        <end position="300"/>
    </location>
</feature>
<keyword evidence="10 13" id="KW-0450">Lipoyl</keyword>
<reference evidence="17 18" key="1">
    <citation type="submission" date="2015-03" db="EMBL/GenBank/DDBJ databases">
        <title>Genome Sequence of Kiloniella spongiae MEBiC09566, isolated from a marine sponge.</title>
        <authorList>
            <person name="Shao Z."/>
            <person name="Wang L."/>
            <person name="Li X."/>
        </authorList>
    </citation>
    <scope>NUCLEOTIDE SEQUENCE [LARGE SCALE GENOMIC DNA]</scope>
    <source>
        <strain evidence="17 18">MEBiC09566</strain>
    </source>
</reference>
<dbReference type="NCBIfam" id="TIGR01347">
    <property type="entry name" value="sucB"/>
    <property type="match status" value="1"/>
</dbReference>
<proteinExistence type="inferred from homology"/>
<dbReference type="PANTHER" id="PTHR43416">
    <property type="entry name" value="DIHYDROLIPOYLLYSINE-RESIDUE SUCCINYLTRANSFERASE COMPONENT OF 2-OXOGLUTARATE DEHYDROGENASE COMPLEX, MITOCHONDRIAL-RELATED"/>
    <property type="match status" value="1"/>
</dbReference>
<dbReference type="NCBIfam" id="NF004309">
    <property type="entry name" value="PRK05704.1"/>
    <property type="match status" value="1"/>
</dbReference>
<dbReference type="InterPro" id="IPR050537">
    <property type="entry name" value="2-oxoacid_dehydrogenase"/>
</dbReference>
<dbReference type="InterPro" id="IPR003016">
    <property type="entry name" value="2-oxoA_DH_lipoyl-BS"/>
</dbReference>
<keyword evidence="8 13" id="KW-0816">Tricarboxylic acid cycle</keyword>
<comment type="caution">
    <text evidence="17">The sequence shown here is derived from an EMBL/GenBank/DDBJ whole genome shotgun (WGS) entry which is preliminary data.</text>
</comment>
<sequence length="562" mass="58490">MATEIVVPALGESVTEATVAKWLKQPGEAVAMDEAIVELETDKVTLEVNASVAGVLENIVANEGDDVEVGAVLGSIAEGVAASASAPSSSSSEKALSKEEPSVETAKTEEPTAVEATGDPVEIPVPVLGESVTEATVAQWMKSVGDAVAQDEAICELETDKVTLEVNAPIAGVLTSIAAEADSDVGVGAILGVITPGSGGVKAPSKSTTSGSTAPSQDTPQAAVATGDSLNPSEITGSGAGGKVTTADLVSFLENNTSPAAMTLPPAVGKLIAENNLNPHQIKGTGKDGALTKGDVLEHLKNPPSAPVPIIPTGTAPAPAAANALASATPERETREKMSKMRKTISRRLKEAQNTAAMLTTFNEIDMFAVMDARKQYKEAFEKKHGVRLGFNSFFAKAVVQALQDVPSVNARIDGDDIVYNNFFDIGMAVSTPSGLMVPVIRDCDKKSFAEIEGSLGDLAKKGRDGKLGMDDMTGGSFTITNGGVFGSLLSTPILNMPQAAILGLHKIEERPIAVNGQVVVRPMMYTALSYDHRLIDGREAVTFLVRIKECMEDPQRLLLSM</sequence>
<dbReference type="Pfam" id="PF02817">
    <property type="entry name" value="E3_binding"/>
    <property type="match status" value="1"/>
</dbReference>
<evidence type="ECO:0000256" key="4">
    <source>
        <dbReference type="ARBA" id="ARBA00007317"/>
    </source>
</evidence>
<evidence type="ECO:0000259" key="15">
    <source>
        <dbReference type="PROSITE" id="PS50968"/>
    </source>
</evidence>
<evidence type="ECO:0000259" key="16">
    <source>
        <dbReference type="PROSITE" id="PS51826"/>
    </source>
</evidence>
<feature type="compositionally biased region" description="Low complexity" evidence="14">
    <location>
        <begin position="83"/>
        <end position="94"/>
    </location>
</feature>
<feature type="region of interest" description="Disordered" evidence="14">
    <location>
        <begin position="198"/>
        <end position="241"/>
    </location>
</feature>
<dbReference type="Gene3D" id="2.40.50.100">
    <property type="match status" value="2"/>
</dbReference>
<dbReference type="FunFam" id="3.30.559.10:FF:000007">
    <property type="entry name" value="Dihydrolipoamide acetyltransferase component of pyruvate dehydrogenase complex"/>
    <property type="match status" value="1"/>
</dbReference>
<evidence type="ECO:0000256" key="14">
    <source>
        <dbReference type="SAM" id="MobiDB-lite"/>
    </source>
</evidence>
<dbReference type="EMBL" id="LAQL01000009">
    <property type="protein sequence ID" value="KLN59976.1"/>
    <property type="molecule type" value="Genomic_DNA"/>
</dbReference>
<organism evidence="17 18">
    <name type="scientific">Kiloniella spongiae</name>
    <dbReference type="NCBI Taxonomy" id="1489064"/>
    <lineage>
        <taxon>Bacteria</taxon>
        <taxon>Pseudomonadati</taxon>
        <taxon>Pseudomonadota</taxon>
        <taxon>Alphaproteobacteria</taxon>
        <taxon>Rhodospirillales</taxon>
        <taxon>Kiloniellaceae</taxon>
        <taxon>Kiloniella</taxon>
    </lineage>
</organism>